<gene>
    <name evidence="2" type="ORF">F5X71_17455</name>
</gene>
<dbReference type="AlphaFoldDB" id="A0A6G9XSR5"/>
<dbReference type="RefSeq" id="WP_167462986.1">
    <property type="nucleotide sequence ID" value="NZ_CP046171.1"/>
</dbReference>
<evidence type="ECO:0000256" key="1">
    <source>
        <dbReference type="SAM" id="MobiDB-lite"/>
    </source>
</evidence>
<evidence type="ECO:0000313" key="3">
    <source>
        <dbReference type="Proteomes" id="UP000501705"/>
    </source>
</evidence>
<sequence length="94" mass="9967">MAGTAAPQDEHDSGKPDPSIRVTPVELVLPAPAPAVDGDGHTDIGDVVRVHRVLRPEAVSTAGAAVRHGRARCPGAVHEHYLTGNRHRVTCWAR</sequence>
<feature type="region of interest" description="Disordered" evidence="1">
    <location>
        <begin position="1"/>
        <end position="21"/>
    </location>
</feature>
<evidence type="ECO:0000313" key="2">
    <source>
        <dbReference type="EMBL" id="QIS03873.1"/>
    </source>
</evidence>
<dbReference type="EMBL" id="CP046171">
    <property type="protein sequence ID" value="QIS03873.1"/>
    <property type="molecule type" value="Genomic_DNA"/>
</dbReference>
<accession>A0A6G9XSR5</accession>
<name>A0A6G9XSR5_NOCBR</name>
<proteinExistence type="predicted"/>
<reference evidence="2 3" key="1">
    <citation type="journal article" date="2019" name="ACS Chem. Biol.">
        <title>Identification and Mobilization of a Cryptic Antibiotic Biosynthesis Gene Locus from a Human-Pathogenic Nocardia Isolate.</title>
        <authorList>
            <person name="Herisse M."/>
            <person name="Ishida K."/>
            <person name="Porter J.L."/>
            <person name="Howden B."/>
            <person name="Hertweck C."/>
            <person name="Stinear T.P."/>
            <person name="Pidot S.J."/>
        </authorList>
    </citation>
    <scope>NUCLEOTIDE SEQUENCE [LARGE SCALE GENOMIC DNA]</scope>
    <source>
        <strain evidence="2 3">AUSMDU00024985</strain>
    </source>
</reference>
<protein>
    <submittedName>
        <fullName evidence="2">Uncharacterized protein</fullName>
    </submittedName>
</protein>
<dbReference type="Proteomes" id="UP000501705">
    <property type="component" value="Chromosome"/>
</dbReference>
<organism evidence="2 3">
    <name type="scientific">Nocardia brasiliensis</name>
    <dbReference type="NCBI Taxonomy" id="37326"/>
    <lineage>
        <taxon>Bacteria</taxon>
        <taxon>Bacillati</taxon>
        <taxon>Actinomycetota</taxon>
        <taxon>Actinomycetes</taxon>
        <taxon>Mycobacteriales</taxon>
        <taxon>Nocardiaceae</taxon>
        <taxon>Nocardia</taxon>
    </lineage>
</organism>